<feature type="transmembrane region" description="Helical" evidence="7">
    <location>
        <begin position="154"/>
        <end position="176"/>
    </location>
</feature>
<evidence type="ECO:0000256" key="7">
    <source>
        <dbReference type="RuleBase" id="RU363032"/>
    </source>
</evidence>
<reference evidence="10 11" key="1">
    <citation type="submission" date="2018-11" db="EMBL/GenBank/DDBJ databases">
        <title>Whole genome sequence of Streptomyces chrestomyceticus NBRC 13444(T).</title>
        <authorList>
            <person name="Komaki H."/>
            <person name="Tamura T."/>
        </authorList>
    </citation>
    <scope>NUCLEOTIDE SEQUENCE [LARGE SCALE GENOMIC DNA]</scope>
    <source>
        <strain evidence="10 11">NBRC 13444</strain>
    </source>
</reference>
<dbReference type="GO" id="GO:0055085">
    <property type="term" value="P:transmembrane transport"/>
    <property type="evidence" value="ECO:0007669"/>
    <property type="project" value="InterPro"/>
</dbReference>
<dbReference type="CDD" id="cd06261">
    <property type="entry name" value="TM_PBP2"/>
    <property type="match status" value="1"/>
</dbReference>
<feature type="transmembrane region" description="Helical" evidence="7">
    <location>
        <begin position="121"/>
        <end position="142"/>
    </location>
</feature>
<feature type="transmembrane region" description="Helical" evidence="7">
    <location>
        <begin position="188"/>
        <end position="211"/>
    </location>
</feature>
<evidence type="ECO:0000313" key="10">
    <source>
        <dbReference type="EMBL" id="GCD38170.1"/>
    </source>
</evidence>
<dbReference type="InterPro" id="IPR000515">
    <property type="entry name" value="MetI-like"/>
</dbReference>
<comment type="caution">
    <text evidence="10">The sequence shown here is derived from an EMBL/GenBank/DDBJ whole genome shotgun (WGS) entry which is preliminary data.</text>
</comment>
<feature type="domain" description="ABC transmembrane type-1" evidence="9">
    <location>
        <begin position="117"/>
        <end position="310"/>
    </location>
</feature>
<feature type="transmembrane region" description="Helical" evidence="7">
    <location>
        <begin position="288"/>
        <end position="310"/>
    </location>
</feature>
<sequence>MRRAARRDAAGRDASARDACVRPSGAPARHPVRRPAHRSAPARPVTRPPLRYRIITATLLTLAALYFLTPVYWLIVSATKNSADLFGTFGFWFAHPRPLEHLRDVLTYDHGIYVRWFTNSLLYAGAGALAATLLSAAAGYALAKFPFPGREAVFNLVLAGVLIPGTALALPLYFLFSTMGLANTYWAVLLPSVVSPFGVYLCRIYAAAAVPDALLEAARIDGAGEGRIFAGLGLRLMTPALVTVFLFQFVHIWNNYFLPLVMLSDSDLYPIQLGLTSWTGYADRRPELYQYTVGGAFLSVVPLMVLMTVLQRYWRTGLTEGSVKA</sequence>
<organism evidence="10 11">
    <name type="scientific">Streptomyces chrestomyceticus JCM 4735</name>
    <dbReference type="NCBI Taxonomy" id="1306181"/>
    <lineage>
        <taxon>Bacteria</taxon>
        <taxon>Bacillati</taxon>
        <taxon>Actinomycetota</taxon>
        <taxon>Actinomycetes</taxon>
        <taxon>Kitasatosporales</taxon>
        <taxon>Streptomycetaceae</taxon>
        <taxon>Streptomyces</taxon>
    </lineage>
</organism>
<evidence type="ECO:0000256" key="8">
    <source>
        <dbReference type="SAM" id="MobiDB-lite"/>
    </source>
</evidence>
<dbReference type="AlphaFoldDB" id="A0A7U9Q193"/>
<dbReference type="Proteomes" id="UP000287830">
    <property type="component" value="Unassembled WGS sequence"/>
</dbReference>
<evidence type="ECO:0000313" key="11">
    <source>
        <dbReference type="Proteomes" id="UP000287830"/>
    </source>
</evidence>
<keyword evidence="2 7" id="KW-0813">Transport</keyword>
<evidence type="ECO:0000256" key="6">
    <source>
        <dbReference type="ARBA" id="ARBA00023136"/>
    </source>
</evidence>
<keyword evidence="4 7" id="KW-0812">Transmembrane</keyword>
<dbReference type="PANTHER" id="PTHR43744:SF12">
    <property type="entry name" value="ABC TRANSPORTER PERMEASE PROTEIN MG189-RELATED"/>
    <property type="match status" value="1"/>
</dbReference>
<dbReference type="GO" id="GO:0005886">
    <property type="term" value="C:plasma membrane"/>
    <property type="evidence" value="ECO:0007669"/>
    <property type="project" value="UniProtKB-SubCell"/>
</dbReference>
<protein>
    <submittedName>
        <fullName evidence="10">Sugar ABC transporter permease</fullName>
    </submittedName>
</protein>
<evidence type="ECO:0000256" key="5">
    <source>
        <dbReference type="ARBA" id="ARBA00022989"/>
    </source>
</evidence>
<feature type="transmembrane region" description="Helical" evidence="7">
    <location>
        <begin position="54"/>
        <end position="75"/>
    </location>
</feature>
<evidence type="ECO:0000259" key="9">
    <source>
        <dbReference type="PROSITE" id="PS50928"/>
    </source>
</evidence>
<dbReference type="SUPFAM" id="SSF161098">
    <property type="entry name" value="MetI-like"/>
    <property type="match status" value="1"/>
</dbReference>
<dbReference type="Pfam" id="PF00528">
    <property type="entry name" value="BPD_transp_1"/>
    <property type="match status" value="1"/>
</dbReference>
<dbReference type="InterPro" id="IPR035906">
    <property type="entry name" value="MetI-like_sf"/>
</dbReference>
<evidence type="ECO:0000256" key="2">
    <source>
        <dbReference type="ARBA" id="ARBA00022448"/>
    </source>
</evidence>
<keyword evidence="3" id="KW-1003">Cell membrane</keyword>
<comment type="similarity">
    <text evidence="7">Belongs to the binding-protein-dependent transport system permease family.</text>
</comment>
<keyword evidence="6 7" id="KW-0472">Membrane</keyword>
<accession>A0A7U9Q193</accession>
<comment type="subcellular location">
    <subcellularLocation>
        <location evidence="1 7">Cell membrane</location>
        <topology evidence="1 7">Multi-pass membrane protein</topology>
    </subcellularLocation>
</comment>
<evidence type="ECO:0000256" key="1">
    <source>
        <dbReference type="ARBA" id="ARBA00004651"/>
    </source>
</evidence>
<proteinExistence type="inferred from homology"/>
<gene>
    <name evidence="10" type="ORF">OEIGOIKO_05981</name>
</gene>
<feature type="transmembrane region" description="Helical" evidence="7">
    <location>
        <begin position="232"/>
        <end position="253"/>
    </location>
</feature>
<feature type="compositionally biased region" description="Basic and acidic residues" evidence="8">
    <location>
        <begin position="1"/>
        <end position="20"/>
    </location>
</feature>
<dbReference type="PROSITE" id="PS50928">
    <property type="entry name" value="ABC_TM1"/>
    <property type="match status" value="1"/>
</dbReference>
<feature type="region of interest" description="Disordered" evidence="8">
    <location>
        <begin position="1"/>
        <end position="44"/>
    </location>
</feature>
<dbReference type="EMBL" id="BHZC01000001">
    <property type="protein sequence ID" value="GCD38170.1"/>
    <property type="molecule type" value="Genomic_DNA"/>
</dbReference>
<keyword evidence="5 7" id="KW-1133">Transmembrane helix</keyword>
<dbReference type="PANTHER" id="PTHR43744">
    <property type="entry name" value="ABC TRANSPORTER PERMEASE PROTEIN MG189-RELATED-RELATED"/>
    <property type="match status" value="1"/>
</dbReference>
<evidence type="ECO:0000256" key="4">
    <source>
        <dbReference type="ARBA" id="ARBA00022692"/>
    </source>
</evidence>
<dbReference type="Gene3D" id="1.10.3720.10">
    <property type="entry name" value="MetI-like"/>
    <property type="match status" value="1"/>
</dbReference>
<evidence type="ECO:0000256" key="3">
    <source>
        <dbReference type="ARBA" id="ARBA00022475"/>
    </source>
</evidence>
<name>A0A7U9Q193_9ACTN</name>